<dbReference type="Gene3D" id="3.30.450.40">
    <property type="match status" value="1"/>
</dbReference>
<dbReference type="GO" id="GO:0043565">
    <property type="term" value="F:sequence-specific DNA binding"/>
    <property type="evidence" value="ECO:0007669"/>
    <property type="project" value="InterPro"/>
</dbReference>
<evidence type="ECO:0000259" key="8">
    <source>
        <dbReference type="PROSITE" id="PS50045"/>
    </source>
</evidence>
<dbReference type="CDD" id="cd00009">
    <property type="entry name" value="AAA"/>
    <property type="match status" value="1"/>
</dbReference>
<dbReference type="PROSITE" id="PS00688">
    <property type="entry name" value="SIGMA54_INTERACT_3"/>
    <property type="match status" value="1"/>
</dbReference>
<dbReference type="Pfam" id="PF02954">
    <property type="entry name" value="HTH_8"/>
    <property type="match status" value="1"/>
</dbReference>
<dbReference type="Gene3D" id="1.10.10.60">
    <property type="entry name" value="Homeodomain-like"/>
    <property type="match status" value="1"/>
</dbReference>
<dbReference type="InterPro" id="IPR000014">
    <property type="entry name" value="PAS"/>
</dbReference>
<dbReference type="GO" id="GO:0005524">
    <property type="term" value="F:ATP binding"/>
    <property type="evidence" value="ECO:0007669"/>
    <property type="project" value="UniProtKB-KW"/>
</dbReference>
<dbReference type="FunFam" id="1.10.8.60:FF:000014">
    <property type="entry name" value="DNA-binding transcriptional regulator NtrC"/>
    <property type="match status" value="1"/>
</dbReference>
<keyword evidence="2" id="KW-0067">ATP-binding</keyword>
<dbReference type="SMART" id="SM00065">
    <property type="entry name" value="GAF"/>
    <property type="match status" value="1"/>
</dbReference>
<gene>
    <name evidence="9" type="primary">fhlA_2</name>
    <name evidence="9" type="ORF">UC8_51750</name>
</gene>
<dbReference type="InterPro" id="IPR009057">
    <property type="entry name" value="Homeodomain-like_sf"/>
</dbReference>
<dbReference type="PANTHER" id="PTHR32071">
    <property type="entry name" value="TRANSCRIPTIONAL REGULATORY PROTEIN"/>
    <property type="match status" value="1"/>
</dbReference>
<dbReference type="InterPro" id="IPR027417">
    <property type="entry name" value="P-loop_NTPase"/>
</dbReference>
<dbReference type="InterPro" id="IPR025662">
    <property type="entry name" value="Sigma_54_int_dom_ATP-bd_1"/>
</dbReference>
<dbReference type="InterPro" id="IPR002197">
    <property type="entry name" value="HTH_Fis"/>
</dbReference>
<keyword evidence="1" id="KW-0547">Nucleotide-binding</keyword>
<keyword evidence="5" id="KW-0010">Activator</keyword>
<reference evidence="9 10" key="1">
    <citation type="submission" date="2019-08" db="EMBL/GenBank/DDBJ databases">
        <title>Deep-cultivation of Planctomycetes and their phenomic and genomic characterization uncovers novel biology.</title>
        <authorList>
            <person name="Wiegand S."/>
            <person name="Jogler M."/>
            <person name="Boedeker C."/>
            <person name="Pinto D."/>
            <person name="Vollmers J."/>
            <person name="Rivas-Marin E."/>
            <person name="Kohn T."/>
            <person name="Peeters S.H."/>
            <person name="Heuer A."/>
            <person name="Rast P."/>
            <person name="Oberbeckmann S."/>
            <person name="Bunk B."/>
            <person name="Jeske O."/>
            <person name="Meyerdierks A."/>
            <person name="Storesund J.E."/>
            <person name="Kallscheuer N."/>
            <person name="Luecker S."/>
            <person name="Lage O.M."/>
            <person name="Pohl T."/>
            <person name="Merkel B.J."/>
            <person name="Hornburger P."/>
            <person name="Mueller R.-W."/>
            <person name="Bruemmer F."/>
            <person name="Labrenz M."/>
            <person name="Spormann A.M."/>
            <person name="Op den Camp H."/>
            <person name="Overmann J."/>
            <person name="Amann R."/>
            <person name="Jetten M.S.M."/>
            <person name="Mascher T."/>
            <person name="Medema M.H."/>
            <person name="Devos D.P."/>
            <person name="Kaster A.-K."/>
            <person name="Ovreas L."/>
            <person name="Rohde M."/>
            <person name="Galperin M.Y."/>
            <person name="Jogler C."/>
        </authorList>
    </citation>
    <scope>NUCLEOTIDE SEQUENCE [LARGE SCALE GENOMIC DNA]</scope>
    <source>
        <strain evidence="9 10">UC8</strain>
    </source>
</reference>
<protein>
    <submittedName>
        <fullName evidence="9">Formate hydrogenlyase transcriptional activator</fullName>
    </submittedName>
</protein>
<evidence type="ECO:0000313" key="9">
    <source>
        <dbReference type="EMBL" id="QEG43131.1"/>
    </source>
</evidence>
<accession>A0A5B9R8J1</accession>
<dbReference type="InterPro" id="IPR003593">
    <property type="entry name" value="AAA+_ATPase"/>
</dbReference>
<proteinExistence type="predicted"/>
<feature type="domain" description="Sigma-54 factor interaction" evidence="8">
    <location>
        <begin position="368"/>
        <end position="597"/>
    </location>
</feature>
<dbReference type="CDD" id="cd00130">
    <property type="entry name" value="PAS"/>
    <property type="match status" value="1"/>
</dbReference>
<dbReference type="PROSITE" id="PS00675">
    <property type="entry name" value="SIGMA54_INTERACT_1"/>
    <property type="match status" value="1"/>
</dbReference>
<keyword evidence="6" id="KW-0804">Transcription</keyword>
<dbReference type="PROSITE" id="PS50045">
    <property type="entry name" value="SIGMA54_INTERACT_4"/>
    <property type="match status" value="1"/>
</dbReference>
<dbReference type="SUPFAM" id="SSF55781">
    <property type="entry name" value="GAF domain-like"/>
    <property type="match status" value="1"/>
</dbReference>
<evidence type="ECO:0000313" key="10">
    <source>
        <dbReference type="Proteomes" id="UP000325286"/>
    </source>
</evidence>
<sequence length="672" mass="74838">MEHGSLNTAARHPPAGDSHSTSGKQNRMDDAPACDFHKLFDRSPAGIYVVQAERIRYANPVLGQLLVRDCAALADASLLSFIHPADRPDVEQQRRQQLQKSASCRLRARIVRGDGSFKAVELMEALVDDDALTGQPDGPVLVGVMMDGTDHHQADLKIQERLNFERLLADLSAGFVNLPCEQIASRIDTSLKLLVEFLGNDRSTFVEFGSDEDQVQISHSYAVPGCPPFPIGPFAVAKLPWFINEFRSGNSVFMRNIPEDLPDSAIEERERCLREGIQSNVTVPLRAGGELLGGLTFAFIRKRCDWSREVLSRLSLIGEVFAHALLRRRNEYLLRKTMEENLRLRQQLEQDNLYLREQVVLKHSHGRIIGQSDAITQVLADIERVATTDAPVLLSGETGTGKELLAQTIHELSLRKGRPMIVVNCASLPATLIESELFGRAAGAYTGAVSAQTGRFELADGSTLFLDEIGEFPLELQAKLLRVLQDGRFERLGTAQTISVDVRIIAATNRDLEAATRDNLFRPDLYHRLNVFPIQVPPLRERRDDIPLLTWAFVEALGKRMGKSIKCIPRKAMQQLQDYDWPGNIRELSNAVERAMILADGDTLHIEPPAGSHSGPTANKTLKQVEREQILHVLEETGWRIRGKGGAAERLDIKPTTLEARMARQGIQRPGR</sequence>
<keyword evidence="4" id="KW-0238">DNA-binding</keyword>
<dbReference type="SUPFAM" id="SSF55785">
    <property type="entry name" value="PYP-like sensor domain (PAS domain)"/>
    <property type="match status" value="1"/>
</dbReference>
<keyword evidence="3" id="KW-0805">Transcription regulation</keyword>
<dbReference type="SMART" id="SM00091">
    <property type="entry name" value="PAS"/>
    <property type="match status" value="1"/>
</dbReference>
<dbReference type="Pfam" id="PF01590">
    <property type="entry name" value="GAF"/>
    <property type="match status" value="1"/>
</dbReference>
<dbReference type="InterPro" id="IPR025944">
    <property type="entry name" value="Sigma_54_int_dom_CS"/>
</dbReference>
<dbReference type="Pfam" id="PF25601">
    <property type="entry name" value="AAA_lid_14"/>
    <property type="match status" value="1"/>
</dbReference>
<keyword evidence="9" id="KW-0456">Lyase</keyword>
<dbReference type="FunFam" id="3.40.50.300:FF:000006">
    <property type="entry name" value="DNA-binding transcriptional regulator NtrC"/>
    <property type="match status" value="1"/>
</dbReference>
<dbReference type="Gene3D" id="3.30.450.20">
    <property type="entry name" value="PAS domain"/>
    <property type="match status" value="1"/>
</dbReference>
<dbReference type="Gene3D" id="1.10.8.60">
    <property type="match status" value="1"/>
</dbReference>
<dbReference type="InterPro" id="IPR002078">
    <property type="entry name" value="Sigma_54_int"/>
</dbReference>
<dbReference type="Gene3D" id="3.40.50.300">
    <property type="entry name" value="P-loop containing nucleotide triphosphate hydrolases"/>
    <property type="match status" value="1"/>
</dbReference>
<evidence type="ECO:0000256" key="2">
    <source>
        <dbReference type="ARBA" id="ARBA00022840"/>
    </source>
</evidence>
<dbReference type="Proteomes" id="UP000325286">
    <property type="component" value="Chromosome"/>
</dbReference>
<dbReference type="PANTHER" id="PTHR32071:SF117">
    <property type="entry name" value="PTS-DEPENDENT DIHYDROXYACETONE KINASE OPERON REGULATORY PROTEIN-RELATED"/>
    <property type="match status" value="1"/>
</dbReference>
<dbReference type="GO" id="GO:0006355">
    <property type="term" value="P:regulation of DNA-templated transcription"/>
    <property type="evidence" value="ECO:0007669"/>
    <property type="project" value="InterPro"/>
</dbReference>
<dbReference type="Pfam" id="PF00158">
    <property type="entry name" value="Sigma54_activat"/>
    <property type="match status" value="1"/>
</dbReference>
<dbReference type="KEGG" id="rul:UC8_51750"/>
<dbReference type="EMBL" id="CP042914">
    <property type="protein sequence ID" value="QEG43131.1"/>
    <property type="molecule type" value="Genomic_DNA"/>
</dbReference>
<keyword evidence="10" id="KW-1185">Reference proteome</keyword>
<evidence type="ECO:0000256" key="5">
    <source>
        <dbReference type="ARBA" id="ARBA00023159"/>
    </source>
</evidence>
<dbReference type="SMART" id="SM00382">
    <property type="entry name" value="AAA"/>
    <property type="match status" value="1"/>
</dbReference>
<dbReference type="GO" id="GO:0016829">
    <property type="term" value="F:lyase activity"/>
    <property type="evidence" value="ECO:0007669"/>
    <property type="project" value="UniProtKB-KW"/>
</dbReference>
<name>A0A5B9R8J1_9BACT</name>
<dbReference type="SUPFAM" id="SSF52540">
    <property type="entry name" value="P-loop containing nucleoside triphosphate hydrolases"/>
    <property type="match status" value="1"/>
</dbReference>
<organism evidence="9 10">
    <name type="scientific">Roseimaritima ulvae</name>
    <dbReference type="NCBI Taxonomy" id="980254"/>
    <lineage>
        <taxon>Bacteria</taxon>
        <taxon>Pseudomonadati</taxon>
        <taxon>Planctomycetota</taxon>
        <taxon>Planctomycetia</taxon>
        <taxon>Pirellulales</taxon>
        <taxon>Pirellulaceae</taxon>
        <taxon>Roseimaritima</taxon>
    </lineage>
</organism>
<dbReference type="SUPFAM" id="SSF46689">
    <property type="entry name" value="Homeodomain-like"/>
    <property type="match status" value="1"/>
</dbReference>
<feature type="region of interest" description="Disordered" evidence="7">
    <location>
        <begin position="1"/>
        <end position="30"/>
    </location>
</feature>
<dbReference type="InterPro" id="IPR003018">
    <property type="entry name" value="GAF"/>
</dbReference>
<dbReference type="AlphaFoldDB" id="A0A5B9R8J1"/>
<dbReference type="InterPro" id="IPR058031">
    <property type="entry name" value="AAA_lid_NorR"/>
</dbReference>
<evidence type="ECO:0000256" key="7">
    <source>
        <dbReference type="SAM" id="MobiDB-lite"/>
    </source>
</evidence>
<dbReference type="InterPro" id="IPR035965">
    <property type="entry name" value="PAS-like_dom_sf"/>
</dbReference>
<evidence type="ECO:0000256" key="1">
    <source>
        <dbReference type="ARBA" id="ARBA00022741"/>
    </source>
</evidence>
<evidence type="ECO:0000256" key="3">
    <source>
        <dbReference type="ARBA" id="ARBA00023015"/>
    </source>
</evidence>
<evidence type="ECO:0000256" key="6">
    <source>
        <dbReference type="ARBA" id="ARBA00023163"/>
    </source>
</evidence>
<evidence type="ECO:0000256" key="4">
    <source>
        <dbReference type="ARBA" id="ARBA00023125"/>
    </source>
</evidence>
<dbReference type="InterPro" id="IPR029016">
    <property type="entry name" value="GAF-like_dom_sf"/>
</dbReference>